<proteinExistence type="predicted"/>
<dbReference type="Gene3D" id="3.40.50.1980">
    <property type="entry name" value="Nitrogenase molybdenum iron protein domain"/>
    <property type="match status" value="3"/>
</dbReference>
<dbReference type="InterPro" id="IPR000510">
    <property type="entry name" value="Nase/OxRdtase_comp1"/>
</dbReference>
<name>A0A3N9P2H7_9BACL</name>
<sequence>MGTTTAGNRNSCMLHGAVQTIKSIEGAVPIIHSTLGCGVQQYAGVSSLSGGGGSGYTGGLGLPSTNFLERQVVFGGSSRLREQLKNTVKIKEGDFYVVLTGCTPELVGDDVPAMTKELQEQQFKAIHISTPGFKGSVHNGYTAAVTGILRQFDKLAVPAGGKNSRLVNLFGIIPEQDVYWRGNLKGLKDSLEGIGADVNVLFGPDADKGEWTTLFNAALNVSFSSHSLPICEWLERNAGIPYVHFEGYPVGARQTGEWLRCIGKQLDLEQEKVEAWIGLKEQKERYYIVQFLDAYYKYGFQKKFALVGDSAAVLGTARFLTDPLGLLPSLIVLTDDIPQPARSAIVRQWNERQPGSEARIVFESDAKAIEELVISEDIELLLGSSIERRAAERKGIPFIPVSFPVADRIVLTKGYAGFDGAFTLLEDLGSGILSVDSAHLLYQTGAGSEKNEQGANQKPALSGIEN</sequence>
<evidence type="ECO:0000313" key="3">
    <source>
        <dbReference type="EMBL" id="RQW09550.1"/>
    </source>
</evidence>
<dbReference type="GO" id="GO:0016491">
    <property type="term" value="F:oxidoreductase activity"/>
    <property type="evidence" value="ECO:0007669"/>
    <property type="project" value="InterPro"/>
</dbReference>
<evidence type="ECO:0000313" key="4">
    <source>
        <dbReference type="Proteomes" id="UP000282529"/>
    </source>
</evidence>
<keyword evidence="4" id="KW-1185">Reference proteome</keyword>
<dbReference type="SUPFAM" id="SSF53807">
    <property type="entry name" value="Helical backbone' metal receptor"/>
    <property type="match status" value="1"/>
</dbReference>
<dbReference type="EMBL" id="RQPI01000013">
    <property type="protein sequence ID" value="RQW09550.1"/>
    <property type="molecule type" value="Genomic_DNA"/>
</dbReference>
<evidence type="ECO:0000259" key="2">
    <source>
        <dbReference type="Pfam" id="PF00148"/>
    </source>
</evidence>
<dbReference type="OrthoDB" id="9802175at2"/>
<dbReference type="Proteomes" id="UP000282529">
    <property type="component" value="Unassembled WGS sequence"/>
</dbReference>
<dbReference type="RefSeq" id="WP_124697080.1">
    <property type="nucleotide sequence ID" value="NZ_JBHUFE010000019.1"/>
</dbReference>
<organism evidence="3 4">
    <name type="scientific">Paenibacillus rhizophilus</name>
    <dbReference type="NCBI Taxonomy" id="1850366"/>
    <lineage>
        <taxon>Bacteria</taxon>
        <taxon>Bacillati</taxon>
        <taxon>Bacillota</taxon>
        <taxon>Bacilli</taxon>
        <taxon>Bacillales</taxon>
        <taxon>Paenibacillaceae</taxon>
        <taxon>Paenibacillus</taxon>
    </lineage>
</organism>
<accession>A0A3N9P2H7</accession>
<feature type="domain" description="Nitrogenase/oxidoreductase component 1" evidence="2">
    <location>
        <begin position="12"/>
        <end position="428"/>
    </location>
</feature>
<gene>
    <name evidence="3" type="ORF">EH198_18935</name>
</gene>
<comment type="caution">
    <text evidence="3">The sequence shown here is derived from an EMBL/GenBank/DDBJ whole genome shotgun (WGS) entry which is preliminary data.</text>
</comment>
<dbReference type="PANTHER" id="PTHR33712">
    <property type="entry name" value="LIGHT-INDEPENDENT PROTOCHLOROPHYLLIDE REDUCTASE SUBUNIT B"/>
    <property type="match status" value="1"/>
</dbReference>
<dbReference type="Pfam" id="PF00148">
    <property type="entry name" value="Oxidored_nitro"/>
    <property type="match status" value="1"/>
</dbReference>
<protein>
    <submittedName>
        <fullName evidence="3">Oxalate:formate antiporter</fullName>
    </submittedName>
</protein>
<dbReference type="AlphaFoldDB" id="A0A3N9P2H7"/>
<dbReference type="PANTHER" id="PTHR33712:SF7">
    <property type="entry name" value="LIGHT-INDEPENDENT PROTOCHLOROPHYLLIDE REDUCTASE SUBUNIT B"/>
    <property type="match status" value="1"/>
</dbReference>
<evidence type="ECO:0000256" key="1">
    <source>
        <dbReference type="SAM" id="MobiDB-lite"/>
    </source>
</evidence>
<reference evidence="3 4" key="1">
    <citation type="submission" date="2018-11" db="EMBL/GenBank/DDBJ databases">
        <title>Genome sequence of strain 7197.</title>
        <authorList>
            <person name="Gao J."/>
            <person name="Sun J."/>
        </authorList>
    </citation>
    <scope>NUCLEOTIDE SEQUENCE [LARGE SCALE GENOMIC DNA]</scope>
    <source>
        <strain evidence="3 4">7197</strain>
    </source>
</reference>
<feature type="region of interest" description="Disordered" evidence="1">
    <location>
        <begin position="447"/>
        <end position="466"/>
    </location>
</feature>
<dbReference type="InterPro" id="IPR050152">
    <property type="entry name" value="ChlB/BchB/BchZ"/>
</dbReference>